<organism evidence="1 2">
    <name type="scientific">Zarea fungicola</name>
    <dbReference type="NCBI Taxonomy" id="93591"/>
    <lineage>
        <taxon>Eukaryota</taxon>
        <taxon>Fungi</taxon>
        <taxon>Dikarya</taxon>
        <taxon>Ascomycota</taxon>
        <taxon>Pezizomycotina</taxon>
        <taxon>Sordariomycetes</taxon>
        <taxon>Hypocreomycetidae</taxon>
        <taxon>Hypocreales</taxon>
        <taxon>Cordycipitaceae</taxon>
        <taxon>Zarea</taxon>
    </lineage>
</organism>
<proteinExistence type="predicted"/>
<comment type="caution">
    <text evidence="1">The sequence shown here is derived from an EMBL/GenBank/DDBJ whole genome shotgun (WGS) entry which is preliminary data.</text>
</comment>
<evidence type="ECO:0000313" key="1">
    <source>
        <dbReference type="EMBL" id="KAJ2962741.1"/>
    </source>
</evidence>
<reference evidence="1" key="1">
    <citation type="submission" date="2022-08" db="EMBL/GenBank/DDBJ databases">
        <title>Genome Sequence of Lecanicillium fungicola.</title>
        <authorList>
            <person name="Buettner E."/>
        </authorList>
    </citation>
    <scope>NUCLEOTIDE SEQUENCE</scope>
    <source>
        <strain evidence="1">Babe33</strain>
    </source>
</reference>
<sequence length="97" mass="11074">MHRDPVVFPRPDEFDPDRWIEPSKDMLDSFMAFGRGSRTCIGLHLAYTELRMGAAAFFRTFPNARVSTLEGMSDLDMAQTSYFILSPKGHRCLIDVD</sequence>
<dbReference type="Proteomes" id="UP001143910">
    <property type="component" value="Unassembled WGS sequence"/>
</dbReference>
<protein>
    <submittedName>
        <fullName evidence="1">Uncharacterized protein</fullName>
    </submittedName>
</protein>
<accession>A0ACC1MDI7</accession>
<evidence type="ECO:0000313" key="2">
    <source>
        <dbReference type="Proteomes" id="UP001143910"/>
    </source>
</evidence>
<name>A0ACC1MDI7_9HYPO</name>
<gene>
    <name evidence="1" type="ORF">NQ176_g10909</name>
</gene>
<dbReference type="EMBL" id="JANJQO010003262">
    <property type="protein sequence ID" value="KAJ2962741.1"/>
    <property type="molecule type" value="Genomic_DNA"/>
</dbReference>
<keyword evidence="2" id="KW-1185">Reference proteome</keyword>